<dbReference type="STRING" id="112413.SAMN05421854_109285"/>
<proteinExistence type="predicted"/>
<dbReference type="Proteomes" id="UP000199137">
    <property type="component" value="Unassembled WGS sequence"/>
</dbReference>
<dbReference type="AlphaFoldDB" id="A0A1I5WKW2"/>
<reference evidence="1 2" key="1">
    <citation type="submission" date="2016-10" db="EMBL/GenBank/DDBJ databases">
        <authorList>
            <person name="de Groot N.N."/>
        </authorList>
    </citation>
    <scope>NUCLEOTIDE SEQUENCE [LARGE SCALE GENOMIC DNA]</scope>
    <source>
        <strain evidence="1 2">DSM 44637</strain>
    </source>
</reference>
<dbReference type="OrthoDB" id="9810277at2"/>
<dbReference type="EMBL" id="FOWC01000009">
    <property type="protein sequence ID" value="SFQ20405.1"/>
    <property type="molecule type" value="Genomic_DNA"/>
</dbReference>
<organism evidence="1 2">
    <name type="scientific">Amycolatopsis rubida</name>
    <dbReference type="NCBI Taxonomy" id="112413"/>
    <lineage>
        <taxon>Bacteria</taxon>
        <taxon>Bacillati</taxon>
        <taxon>Actinomycetota</taxon>
        <taxon>Actinomycetes</taxon>
        <taxon>Pseudonocardiales</taxon>
        <taxon>Pseudonocardiaceae</taxon>
        <taxon>Amycolatopsis</taxon>
    </lineage>
</organism>
<keyword evidence="1" id="KW-0418">Kinase</keyword>
<sequence length="192" mass="20810">MIIALAGLPGVGKTTLAEQLTSHITGALLLRKDTVRHALFGTEHTTYTRDQDDHCVQVLFATAVWQWMRAPATTVVLDGRTWLAPGQIEDLRAFAATHHQPLLLLECVCPVEVTHARLAVDHQHGRHPAANRTPQLHQELAATAVPITGPKLLLDSGKPVATNVDIVLRHLDTLAPSDAVIHLLAPTTVETS</sequence>
<dbReference type="Pfam" id="PF13671">
    <property type="entry name" value="AAA_33"/>
    <property type="match status" value="1"/>
</dbReference>
<dbReference type="SUPFAM" id="SSF52540">
    <property type="entry name" value="P-loop containing nucleoside triphosphate hydrolases"/>
    <property type="match status" value="1"/>
</dbReference>
<accession>A0A1I5WKW2</accession>
<dbReference type="InterPro" id="IPR027417">
    <property type="entry name" value="P-loop_NTPase"/>
</dbReference>
<evidence type="ECO:0000313" key="2">
    <source>
        <dbReference type="Proteomes" id="UP000199137"/>
    </source>
</evidence>
<protein>
    <submittedName>
        <fullName evidence="1">Predicted kinase</fullName>
    </submittedName>
</protein>
<gene>
    <name evidence="1" type="ORF">SAMN05421854_109285</name>
</gene>
<name>A0A1I5WKW2_9PSEU</name>
<dbReference type="Gene3D" id="3.40.50.300">
    <property type="entry name" value="P-loop containing nucleotide triphosphate hydrolases"/>
    <property type="match status" value="1"/>
</dbReference>
<keyword evidence="1" id="KW-0808">Transferase</keyword>
<dbReference type="GO" id="GO:0016301">
    <property type="term" value="F:kinase activity"/>
    <property type="evidence" value="ECO:0007669"/>
    <property type="project" value="UniProtKB-KW"/>
</dbReference>
<dbReference type="RefSeq" id="WP_013673433.1">
    <property type="nucleotide sequence ID" value="NZ_FOWC01000009.1"/>
</dbReference>
<evidence type="ECO:0000313" key="1">
    <source>
        <dbReference type="EMBL" id="SFQ20405.1"/>
    </source>
</evidence>